<evidence type="ECO:0000256" key="5">
    <source>
        <dbReference type="ARBA" id="ARBA00022692"/>
    </source>
</evidence>
<protein>
    <submittedName>
        <fullName evidence="9">AI-2E family transporter</fullName>
    </submittedName>
</protein>
<feature type="transmembrane region" description="Helical" evidence="8">
    <location>
        <begin position="68"/>
        <end position="90"/>
    </location>
</feature>
<sequence length="347" mass="38073">MPTKDTPHIHISTGTIIRFFLVIFGIAALYIVRDVLAALFLAVIIASALEPAIDWLKERRVPRLVSVILIYLGITLGFFFLTYLIFPLLIEELRSITYTYPVLEREVLRGVRQVGELPFLSFLTIDFESLVGASSAYLEKLGGGILNFASLVFGGAFSLFLIVIFSFYLAIQERGIESFLRLVSPVSQEPYVIGLWERSQRKLGRWLRAQMLLAALVGVLIFFGLTFLGIKHALLFAVLAALFEVIPVAGPILASVPAVMIAFLTSPLLGVAVAALYLGVQQFESHVIVPVVMRKTIGLSPLVVVLALLVGLKLGGIFGVLLAVPVTAILAELVNDWDKKKRALIPE</sequence>
<comment type="subcellular location">
    <subcellularLocation>
        <location evidence="1">Cell membrane</location>
        <topology evidence="1">Multi-pass membrane protein</topology>
    </subcellularLocation>
</comment>
<evidence type="ECO:0000313" key="10">
    <source>
        <dbReference type="Proteomes" id="UP000595618"/>
    </source>
</evidence>
<dbReference type="Pfam" id="PF01594">
    <property type="entry name" value="AI-2E_transport"/>
    <property type="match status" value="1"/>
</dbReference>
<evidence type="ECO:0000256" key="4">
    <source>
        <dbReference type="ARBA" id="ARBA00022475"/>
    </source>
</evidence>
<dbReference type="EMBL" id="CP066690">
    <property type="protein sequence ID" value="QQG44950.1"/>
    <property type="molecule type" value="Genomic_DNA"/>
</dbReference>
<feature type="transmembrane region" description="Helical" evidence="8">
    <location>
        <begin position="145"/>
        <end position="171"/>
    </location>
</feature>
<name>A0A7T5UQC9_9BACT</name>
<dbReference type="InterPro" id="IPR002549">
    <property type="entry name" value="AI-2E-like"/>
</dbReference>
<dbReference type="Proteomes" id="UP000595618">
    <property type="component" value="Chromosome"/>
</dbReference>
<reference evidence="9 10" key="1">
    <citation type="submission" date="2020-07" db="EMBL/GenBank/DDBJ databases">
        <title>Huge and variable diversity of episymbiotic CPR bacteria and DPANN archaea in groundwater ecosystems.</title>
        <authorList>
            <person name="He C.Y."/>
            <person name="Keren R."/>
            <person name="Whittaker M."/>
            <person name="Farag I.F."/>
            <person name="Doudna J."/>
            <person name="Cate J.H.D."/>
            <person name="Banfield J.F."/>
        </authorList>
    </citation>
    <scope>NUCLEOTIDE SEQUENCE [LARGE SCALE GENOMIC DNA]</scope>
    <source>
        <strain evidence="9">NC_groundwater_541_Ag_S-0.1um_46_50</strain>
    </source>
</reference>
<keyword evidence="7 8" id="KW-0472">Membrane</keyword>
<feature type="transmembrane region" description="Helical" evidence="8">
    <location>
        <begin position="260"/>
        <end position="280"/>
    </location>
</feature>
<evidence type="ECO:0000256" key="1">
    <source>
        <dbReference type="ARBA" id="ARBA00004651"/>
    </source>
</evidence>
<keyword evidence="3" id="KW-0813">Transport</keyword>
<feature type="transmembrane region" description="Helical" evidence="8">
    <location>
        <begin position="206"/>
        <end position="227"/>
    </location>
</feature>
<evidence type="ECO:0000313" key="9">
    <source>
        <dbReference type="EMBL" id="QQG44950.1"/>
    </source>
</evidence>
<keyword evidence="4" id="KW-1003">Cell membrane</keyword>
<evidence type="ECO:0000256" key="8">
    <source>
        <dbReference type="SAM" id="Phobius"/>
    </source>
</evidence>
<gene>
    <name evidence="9" type="ORF">HYW89_02995</name>
</gene>
<evidence type="ECO:0000256" key="7">
    <source>
        <dbReference type="ARBA" id="ARBA00023136"/>
    </source>
</evidence>
<proteinExistence type="inferred from homology"/>
<evidence type="ECO:0000256" key="3">
    <source>
        <dbReference type="ARBA" id="ARBA00022448"/>
    </source>
</evidence>
<dbReference type="PANTHER" id="PTHR21716">
    <property type="entry name" value="TRANSMEMBRANE PROTEIN"/>
    <property type="match status" value="1"/>
</dbReference>
<organism evidence="9 10">
    <name type="scientific">Candidatus Sungiibacteriota bacterium</name>
    <dbReference type="NCBI Taxonomy" id="2750080"/>
    <lineage>
        <taxon>Bacteria</taxon>
        <taxon>Candidatus Sungiibacteriota</taxon>
    </lineage>
</organism>
<feature type="transmembrane region" description="Helical" evidence="8">
    <location>
        <begin position="37"/>
        <end position="56"/>
    </location>
</feature>
<dbReference type="GO" id="GO:0005886">
    <property type="term" value="C:plasma membrane"/>
    <property type="evidence" value="ECO:0007669"/>
    <property type="project" value="UniProtKB-SubCell"/>
</dbReference>
<evidence type="ECO:0000256" key="2">
    <source>
        <dbReference type="ARBA" id="ARBA00009773"/>
    </source>
</evidence>
<dbReference type="GO" id="GO:0055085">
    <property type="term" value="P:transmembrane transport"/>
    <property type="evidence" value="ECO:0007669"/>
    <property type="project" value="TreeGrafter"/>
</dbReference>
<feature type="transmembrane region" description="Helical" evidence="8">
    <location>
        <begin position="234"/>
        <end position="254"/>
    </location>
</feature>
<evidence type="ECO:0000256" key="6">
    <source>
        <dbReference type="ARBA" id="ARBA00022989"/>
    </source>
</evidence>
<dbReference type="AlphaFoldDB" id="A0A7T5UQC9"/>
<comment type="similarity">
    <text evidence="2">Belongs to the autoinducer-2 exporter (AI-2E) (TC 2.A.86) family.</text>
</comment>
<dbReference type="PANTHER" id="PTHR21716:SF53">
    <property type="entry name" value="PERMEASE PERM-RELATED"/>
    <property type="match status" value="1"/>
</dbReference>
<keyword evidence="6 8" id="KW-1133">Transmembrane helix</keyword>
<accession>A0A7T5UQC9</accession>
<keyword evidence="5 8" id="KW-0812">Transmembrane</keyword>
<feature type="transmembrane region" description="Helical" evidence="8">
    <location>
        <begin position="12"/>
        <end position="31"/>
    </location>
</feature>